<proteinExistence type="predicted"/>
<evidence type="ECO:0000313" key="2">
    <source>
        <dbReference type="Proteomes" id="UP001168098"/>
    </source>
</evidence>
<name>A0AA39ALC8_VITRO</name>
<gene>
    <name evidence="1" type="ORF">PVL29_001272</name>
</gene>
<dbReference type="EMBL" id="JARBHA010000001">
    <property type="protein sequence ID" value="KAJ9709712.1"/>
    <property type="molecule type" value="Genomic_DNA"/>
</dbReference>
<dbReference type="Proteomes" id="UP001168098">
    <property type="component" value="Unassembled WGS sequence"/>
</dbReference>
<organism evidence="1 2">
    <name type="scientific">Vitis rotundifolia</name>
    <name type="common">Muscadine grape</name>
    <dbReference type="NCBI Taxonomy" id="103349"/>
    <lineage>
        <taxon>Eukaryota</taxon>
        <taxon>Viridiplantae</taxon>
        <taxon>Streptophyta</taxon>
        <taxon>Embryophyta</taxon>
        <taxon>Tracheophyta</taxon>
        <taxon>Spermatophyta</taxon>
        <taxon>Magnoliopsida</taxon>
        <taxon>eudicotyledons</taxon>
        <taxon>Gunneridae</taxon>
        <taxon>Pentapetalae</taxon>
        <taxon>rosids</taxon>
        <taxon>Vitales</taxon>
        <taxon>Vitaceae</taxon>
        <taxon>Viteae</taxon>
        <taxon>Vitis</taxon>
    </lineage>
</organism>
<comment type="caution">
    <text evidence="1">The sequence shown here is derived from an EMBL/GenBank/DDBJ whole genome shotgun (WGS) entry which is preliminary data.</text>
</comment>
<accession>A0AA39ALC8</accession>
<reference evidence="1 2" key="1">
    <citation type="journal article" date="2023" name="BMC Biotechnol.">
        <title>Vitis rotundifolia cv Carlos genome sequencing.</title>
        <authorList>
            <person name="Huff M."/>
            <person name="Hulse-Kemp A."/>
            <person name="Scheffler B."/>
            <person name="Youngblood R."/>
            <person name="Simpson S."/>
            <person name="Babiker E."/>
            <person name="Staton M."/>
        </authorList>
    </citation>
    <scope>NUCLEOTIDE SEQUENCE [LARGE SCALE GENOMIC DNA]</scope>
    <source>
        <tissue evidence="1">Leaf</tissue>
    </source>
</reference>
<dbReference type="AlphaFoldDB" id="A0AA39ALC8"/>
<evidence type="ECO:0000313" key="1">
    <source>
        <dbReference type="EMBL" id="KAJ9709712.1"/>
    </source>
</evidence>
<keyword evidence="2" id="KW-1185">Reference proteome</keyword>
<sequence>MMRNLGIKAQKKKPRTTAHITVNKGRDETEKIEKTHEIRCQGKLKGRELGGEKEAKTAIVAQLKLTRENKRAELGALWESYNDSCDDAITPTFNCLQIINPKTNSPLAFRFPEGTKVHPEN</sequence>
<protein>
    <submittedName>
        <fullName evidence="1">Uncharacterized protein</fullName>
    </submittedName>
</protein>